<reference evidence="7 8" key="1">
    <citation type="submission" date="2017-08" db="EMBL/GenBank/DDBJ databases">
        <authorList>
            <person name="de Groot N.N."/>
        </authorList>
    </citation>
    <scope>NUCLEOTIDE SEQUENCE [LARGE SCALE GENOMIC DNA]</scope>
    <source>
        <strain evidence="7 8">JC85</strain>
    </source>
</reference>
<dbReference type="PANTHER" id="PTHR38776">
    <property type="entry name" value="MLTA-INTERACTING PROTEIN-RELATED"/>
    <property type="match status" value="1"/>
</dbReference>
<protein>
    <submittedName>
        <fullName evidence="7">Outer membrane scaffolding protein for murein synthesis (MipA/OmpV family)</fullName>
    </submittedName>
</protein>
<proteinExistence type="inferred from homology"/>
<comment type="similarity">
    <text evidence="2">Belongs to the MipA/OmpV family.</text>
</comment>
<evidence type="ECO:0000256" key="4">
    <source>
        <dbReference type="ARBA" id="ARBA00023136"/>
    </source>
</evidence>
<dbReference type="GO" id="GO:0009279">
    <property type="term" value="C:cell outer membrane"/>
    <property type="evidence" value="ECO:0007669"/>
    <property type="project" value="UniProtKB-SubCell"/>
</dbReference>
<keyword evidence="4" id="KW-0472">Membrane</keyword>
<evidence type="ECO:0000313" key="8">
    <source>
        <dbReference type="Proteomes" id="UP000219167"/>
    </source>
</evidence>
<comment type="subcellular location">
    <subcellularLocation>
        <location evidence="1">Cell outer membrane</location>
    </subcellularLocation>
</comment>
<evidence type="ECO:0000256" key="6">
    <source>
        <dbReference type="SAM" id="SignalP"/>
    </source>
</evidence>
<feature type="chain" id="PRO_5012402738" evidence="6">
    <location>
        <begin position="24"/>
        <end position="269"/>
    </location>
</feature>
<gene>
    <name evidence="7" type="ORF">SAMN05892877_101187</name>
</gene>
<name>A0A285TZI9_9HYPH</name>
<dbReference type="RefSeq" id="WP_407071878.1">
    <property type="nucleotide sequence ID" value="NZ_OBQD01000001.1"/>
</dbReference>
<feature type="signal peptide" evidence="6">
    <location>
        <begin position="1"/>
        <end position="23"/>
    </location>
</feature>
<sequence length="269" mass="28582">MRMPKFLALSVALALAAPAFAQAGEREHWWSGDWYLTLGAEGFVAPRYNGSSDYLLQASPLISLGRAGNVTRFTSRNDSASFSLYDTGAVRAGVAGKLILPRDDDTSSDLEGLNDIEFGVELGGFAEVYPADWLRLRAEVRQGIRSHTGLVADIAADAFMDVVPGVRVSGGPRLSLASSDYMDAYYGVNAEESAASGLSQYDPGGGVQSVGVGGAVNWQTTDKIATSVFAEYSRLTGPAGDSSLVRERGDRNQFLVGVGATYRFGFTLP</sequence>
<evidence type="ECO:0000313" key="7">
    <source>
        <dbReference type="EMBL" id="SOC35104.1"/>
    </source>
</evidence>
<keyword evidence="5" id="KW-0998">Cell outer membrane</keyword>
<evidence type="ECO:0000256" key="5">
    <source>
        <dbReference type="ARBA" id="ARBA00023237"/>
    </source>
</evidence>
<keyword evidence="3 6" id="KW-0732">Signal</keyword>
<evidence type="ECO:0000256" key="2">
    <source>
        <dbReference type="ARBA" id="ARBA00005722"/>
    </source>
</evidence>
<dbReference type="InterPro" id="IPR010583">
    <property type="entry name" value="MipA"/>
</dbReference>
<organism evidence="7 8">
    <name type="scientific">Rhizobium subbaraonis</name>
    <dbReference type="NCBI Taxonomy" id="908946"/>
    <lineage>
        <taxon>Bacteria</taxon>
        <taxon>Pseudomonadati</taxon>
        <taxon>Pseudomonadota</taxon>
        <taxon>Alphaproteobacteria</taxon>
        <taxon>Hyphomicrobiales</taxon>
        <taxon>Rhizobiaceae</taxon>
        <taxon>Rhizobium/Agrobacterium group</taxon>
        <taxon>Rhizobium</taxon>
    </lineage>
</organism>
<evidence type="ECO:0000256" key="3">
    <source>
        <dbReference type="ARBA" id="ARBA00022729"/>
    </source>
</evidence>
<accession>A0A285TZI9</accession>
<evidence type="ECO:0000256" key="1">
    <source>
        <dbReference type="ARBA" id="ARBA00004442"/>
    </source>
</evidence>
<dbReference type="Pfam" id="PF06629">
    <property type="entry name" value="MipA"/>
    <property type="match status" value="1"/>
</dbReference>
<keyword evidence="8" id="KW-1185">Reference proteome</keyword>
<dbReference type="EMBL" id="OBQD01000001">
    <property type="protein sequence ID" value="SOC35104.1"/>
    <property type="molecule type" value="Genomic_DNA"/>
</dbReference>
<dbReference type="AlphaFoldDB" id="A0A285TZI9"/>
<dbReference type="Proteomes" id="UP000219167">
    <property type="component" value="Unassembled WGS sequence"/>
</dbReference>
<dbReference type="PANTHER" id="PTHR38776:SF1">
    <property type="entry name" value="MLTA-INTERACTING PROTEIN-RELATED"/>
    <property type="match status" value="1"/>
</dbReference>